<dbReference type="InterPro" id="IPR019546">
    <property type="entry name" value="TAT_signal_bac_arc"/>
</dbReference>
<keyword evidence="4" id="KW-1185">Reference proteome</keyword>
<dbReference type="InterPro" id="IPR038404">
    <property type="entry name" value="TRAP_DctP_sf"/>
</dbReference>
<dbReference type="RefSeq" id="WP_380693141.1">
    <property type="nucleotide sequence ID" value="NZ_JBHRYR010000002.1"/>
</dbReference>
<accession>A0ABV7ZWI3</accession>
<keyword evidence="1 2" id="KW-0732">Signal</keyword>
<evidence type="ECO:0000256" key="2">
    <source>
        <dbReference type="SAM" id="SignalP"/>
    </source>
</evidence>
<dbReference type="Gene3D" id="3.40.190.170">
    <property type="entry name" value="Bacterial extracellular solute-binding protein, family 7"/>
    <property type="match status" value="1"/>
</dbReference>
<dbReference type="PANTHER" id="PTHR33376:SF5">
    <property type="entry name" value="EXTRACYTOPLASMIC SOLUTE RECEPTOR PROTEIN"/>
    <property type="match status" value="1"/>
</dbReference>
<evidence type="ECO:0000313" key="3">
    <source>
        <dbReference type="EMBL" id="MFC3851762.1"/>
    </source>
</evidence>
<dbReference type="Proteomes" id="UP001595617">
    <property type="component" value="Unassembled WGS sequence"/>
</dbReference>
<gene>
    <name evidence="3" type="ORF">ACFOOG_02850</name>
</gene>
<dbReference type="Gene3D" id="3.40.190.10">
    <property type="entry name" value="Periplasmic binding protein-like II"/>
    <property type="match status" value="1"/>
</dbReference>
<evidence type="ECO:0000313" key="4">
    <source>
        <dbReference type="Proteomes" id="UP001595617"/>
    </source>
</evidence>
<feature type="signal peptide" evidence="2">
    <location>
        <begin position="1"/>
        <end position="23"/>
    </location>
</feature>
<comment type="caution">
    <text evidence="3">The sequence shown here is derived from an EMBL/GenBank/DDBJ whole genome shotgun (WGS) entry which is preliminary data.</text>
</comment>
<dbReference type="EMBL" id="JBHRYR010000002">
    <property type="protein sequence ID" value="MFC3851762.1"/>
    <property type="molecule type" value="Genomic_DNA"/>
</dbReference>
<organism evidence="3 4">
    <name type="scientific">Saccharospirillum mangrovi</name>
    <dbReference type="NCBI Taxonomy" id="2161747"/>
    <lineage>
        <taxon>Bacteria</taxon>
        <taxon>Pseudomonadati</taxon>
        <taxon>Pseudomonadota</taxon>
        <taxon>Gammaproteobacteria</taxon>
        <taxon>Oceanospirillales</taxon>
        <taxon>Saccharospirillaceae</taxon>
        <taxon>Saccharospirillum</taxon>
    </lineage>
</organism>
<reference evidence="4" key="1">
    <citation type="journal article" date="2019" name="Int. J. Syst. Evol. Microbiol.">
        <title>The Global Catalogue of Microorganisms (GCM) 10K type strain sequencing project: providing services to taxonomists for standard genome sequencing and annotation.</title>
        <authorList>
            <consortium name="The Broad Institute Genomics Platform"/>
            <consortium name="The Broad Institute Genome Sequencing Center for Infectious Disease"/>
            <person name="Wu L."/>
            <person name="Ma J."/>
        </authorList>
    </citation>
    <scope>NUCLEOTIDE SEQUENCE [LARGE SCALE GENOMIC DNA]</scope>
    <source>
        <strain evidence="4">IBRC 10765</strain>
    </source>
</reference>
<dbReference type="Pfam" id="PF03480">
    <property type="entry name" value="DctP"/>
    <property type="match status" value="1"/>
</dbReference>
<dbReference type="InterPro" id="IPR018389">
    <property type="entry name" value="DctP_fam"/>
</dbReference>
<dbReference type="PROSITE" id="PS51318">
    <property type="entry name" value="TAT"/>
    <property type="match status" value="1"/>
</dbReference>
<feature type="chain" id="PRO_5046634401" evidence="2">
    <location>
        <begin position="24"/>
        <end position="375"/>
    </location>
</feature>
<name>A0ABV7ZWI3_9GAMM</name>
<evidence type="ECO:0000256" key="1">
    <source>
        <dbReference type="ARBA" id="ARBA00022729"/>
    </source>
</evidence>
<dbReference type="CDD" id="cd13604">
    <property type="entry name" value="PBP2_TRAP_ketoacid_lactate_like"/>
    <property type="match status" value="1"/>
</dbReference>
<dbReference type="NCBIfam" id="TIGR01409">
    <property type="entry name" value="TAT_signal_seq"/>
    <property type="match status" value="1"/>
</dbReference>
<dbReference type="PANTHER" id="PTHR33376">
    <property type="match status" value="1"/>
</dbReference>
<dbReference type="InterPro" id="IPR026289">
    <property type="entry name" value="SBP_TakP-like"/>
</dbReference>
<dbReference type="InterPro" id="IPR006311">
    <property type="entry name" value="TAT_signal"/>
</dbReference>
<sequence>MKRRDFIAGAAAGAGALALTACSSDNSSTASAPAAPAVQQERITWRMVTTWPRNFPGLGVGAQRLADRITQMSDGRLTVQVYSAGELVPALGTFDAVIEGSAEMSHGAAYYWQNKSQATSFFTGVPYGMTSRELAAWIRYMGGQEIWDKVYDQYGVKGFLSGDTGTQAGGWFRNELTGLSDVQGIRFRTPGLGGQVWQQLGATVVNMAGGEIYAALQSGALDAAEFVGPYNDLALGFHQIAKNYYFPSFIEPGLATEAVVNKSKFAELPQDLQRIVEFACQAEYDQVASDFYANDPIALATLVREHGVTVRQFPEEILRAGAEAAKNILGGLRTSNDALTRETAESYFNSLAILRTRTEQTDMAFLRAREQFFQP</sequence>
<proteinExistence type="predicted"/>
<dbReference type="PROSITE" id="PS51257">
    <property type="entry name" value="PROKAR_LIPOPROTEIN"/>
    <property type="match status" value="1"/>
</dbReference>
<protein>
    <submittedName>
        <fullName evidence="3">TRAP transporter substrate-binding protein</fullName>
    </submittedName>
</protein>
<dbReference type="PIRSF" id="PIRSF039026">
    <property type="entry name" value="SiaP"/>
    <property type="match status" value="1"/>
</dbReference>